<dbReference type="Proteomes" id="UP000234323">
    <property type="component" value="Unassembled WGS sequence"/>
</dbReference>
<dbReference type="VEuPathDB" id="FungiDB:RhiirA1_436217"/>
<reference evidence="3 4" key="1">
    <citation type="submission" date="2015-10" db="EMBL/GenBank/DDBJ databases">
        <title>Genome analyses suggest a sexual origin of heterokaryosis in a supposedly ancient asexual fungus.</title>
        <authorList>
            <person name="Ropars J."/>
            <person name="Sedzielewska K."/>
            <person name="Noel J."/>
            <person name="Charron P."/>
            <person name="Farinelli L."/>
            <person name="Marton T."/>
            <person name="Kruger M."/>
            <person name="Pelin A."/>
            <person name="Brachmann A."/>
            <person name="Corradi N."/>
        </authorList>
    </citation>
    <scope>NUCLEOTIDE SEQUENCE [LARGE SCALE GENOMIC DNA]</scope>
    <source>
        <strain evidence="3 4">A4</strain>
    </source>
</reference>
<proteinExistence type="predicted"/>
<dbReference type="VEuPathDB" id="FungiDB:FUN_013168"/>
<keyword evidence="2" id="KW-0812">Transmembrane</keyword>
<dbReference type="VEuPathDB" id="FungiDB:FUN_013158"/>
<dbReference type="VEuPathDB" id="FungiDB:RhiirFUN_020313"/>
<feature type="coiled-coil region" evidence="1">
    <location>
        <begin position="241"/>
        <end position="282"/>
    </location>
</feature>
<dbReference type="EMBL" id="LLXI01000003">
    <property type="protein sequence ID" value="PKY37439.1"/>
    <property type="molecule type" value="Genomic_DNA"/>
</dbReference>
<organism evidence="3 4">
    <name type="scientific">Rhizophagus irregularis</name>
    <dbReference type="NCBI Taxonomy" id="588596"/>
    <lineage>
        <taxon>Eukaryota</taxon>
        <taxon>Fungi</taxon>
        <taxon>Fungi incertae sedis</taxon>
        <taxon>Mucoromycota</taxon>
        <taxon>Glomeromycotina</taxon>
        <taxon>Glomeromycetes</taxon>
        <taxon>Glomerales</taxon>
        <taxon>Glomeraceae</taxon>
        <taxon>Rhizophagus</taxon>
    </lineage>
</organism>
<name>A0A2I1FST8_9GLOM</name>
<evidence type="ECO:0000313" key="3">
    <source>
        <dbReference type="EMBL" id="PKY37439.1"/>
    </source>
</evidence>
<gene>
    <name evidence="3" type="ORF">RhiirA4_536445</name>
</gene>
<dbReference type="VEuPathDB" id="FungiDB:RhiirFUN_020308"/>
<keyword evidence="1" id="KW-0175">Coiled coil</keyword>
<evidence type="ECO:0000256" key="2">
    <source>
        <dbReference type="SAM" id="Phobius"/>
    </source>
</evidence>
<dbReference type="VEuPathDB" id="FungiDB:RhiirA1_436218"/>
<feature type="coiled-coil region" evidence="1">
    <location>
        <begin position="500"/>
        <end position="527"/>
    </location>
</feature>
<feature type="transmembrane region" description="Helical" evidence="2">
    <location>
        <begin position="28"/>
        <end position="48"/>
    </location>
</feature>
<evidence type="ECO:0000256" key="1">
    <source>
        <dbReference type="SAM" id="Coils"/>
    </source>
</evidence>
<dbReference type="AlphaFoldDB" id="A0A2I1FST8"/>
<keyword evidence="4" id="KW-1185">Reference proteome</keyword>
<comment type="caution">
    <text evidence="3">The sequence shown here is derived from an EMBL/GenBank/DDBJ whole genome shotgun (WGS) entry which is preliminary data.</text>
</comment>
<accession>A0A2I1FST8</accession>
<keyword evidence="2" id="KW-0472">Membrane</keyword>
<dbReference type="VEuPathDB" id="FungiDB:FUN_013170"/>
<keyword evidence="2" id="KW-1133">Transmembrane helix</keyword>
<sequence>MQLNEIIEIICQIKNNLPRKFQNRGIKLWIAISIFILIFSMILMNWTISPNNNVKSKPKTAPIKKLSDTTIDMFDDVKKLTANTTIGGSNGLDCRKIASMIQRSPAFEFHGCQIATGLRKFKEEILVANLLIQKMYSKGSRVYETFDEKIEEMIKRFKYQKKGKTEYFKEKINFIIIKVKEFKQSIEEAQNFIQEVEKTRDITAGYIHDGMREAENFITTELDYLGHTIDKDFAIKEIIIINNFLDRLNNIADKLDKMRKLLMAYEDNLSDMSKELNNNRDDDDEDGIFEVKNEDLVHLQNAIVRVFLRARPPTFFLTQFSHVTNDIFEEINNIELPTKYTAMIEHTVTCRIMANKIQRNPIFKSHGAQMEKRLREFGERIRESGHLIQKMYSKGSTVYKSFDIEIKAMIYRLNPNNIRKGDARYFKERLNVLIKKIKEFRILVRQTYNSIQRAENDGNDTVNYISDELKKVITFNIDDEEDIVGIKKELGGINNILKHLRENYSNLDKMEKILKDYENKLTDIYDELDDRYDGIVEFTKEGLESLKFIDNNLKDRFVDVVYVKNNVSFFQKFSTTTNDAFEEINKLSLPAANTIMEHSIAFRKVANMIQRSPAFELHGCQISIELRKIENKITIVGNSFIEFYNEGSKIYETLDEEIGNILNRVDSKILIYLQNENNSKYFDERLNIMIKKIKEFKKLVDNGRNSIFDIVDNINNNENNFEDGIKGAEEFIKNGECDSKYLVDIIKAKRELEIVNHILNHFNNTNGNLDKMSQILNSYQSDLLNVSDEIKKVSKFEVTREDLKHLRLALDILKESHYKFIRKSLNCTL</sequence>
<protein>
    <submittedName>
        <fullName evidence="3">Uncharacterized protein</fullName>
    </submittedName>
</protein>
<evidence type="ECO:0000313" key="4">
    <source>
        <dbReference type="Proteomes" id="UP000234323"/>
    </source>
</evidence>
<dbReference type="VEuPathDB" id="FungiDB:RhiirFUN_020315"/>